<reference evidence="7 8" key="1">
    <citation type="submission" date="2014-08" db="EMBL/GenBank/DDBJ databases">
        <authorList>
            <person name="den Bakker H.C."/>
        </authorList>
    </citation>
    <scope>NUCLEOTIDE SEQUENCE [LARGE SCALE GENOMIC DNA]</scope>
    <source>
        <strain evidence="7 8">DSM 18334</strain>
    </source>
</reference>
<keyword evidence="3" id="KW-0812">Transmembrane</keyword>
<protein>
    <submittedName>
        <fullName evidence="7">Alkyl hydroperoxide reductase</fullName>
    </submittedName>
</protein>
<dbReference type="PROSITE" id="PS51352">
    <property type="entry name" value="THIOREDOXIN_2"/>
    <property type="match status" value="1"/>
</dbReference>
<dbReference type="InterPro" id="IPR000866">
    <property type="entry name" value="AhpC/TSA"/>
</dbReference>
<dbReference type="Gene3D" id="3.40.30.10">
    <property type="entry name" value="Glutaredoxin"/>
    <property type="match status" value="1"/>
</dbReference>
<dbReference type="PANTHER" id="PTHR42852:SF6">
    <property type="entry name" value="THIOL:DISULFIDE INTERCHANGE PROTEIN DSBE"/>
    <property type="match status" value="1"/>
</dbReference>
<evidence type="ECO:0000259" key="6">
    <source>
        <dbReference type="PROSITE" id="PS51352"/>
    </source>
</evidence>
<comment type="caution">
    <text evidence="7">The sequence shown here is derived from an EMBL/GenBank/DDBJ whole genome shotgun (WGS) entry which is preliminary data.</text>
</comment>
<dbReference type="OrthoDB" id="25753at2"/>
<dbReference type="PANTHER" id="PTHR42852">
    <property type="entry name" value="THIOL:DISULFIDE INTERCHANGE PROTEIN DSBE"/>
    <property type="match status" value="1"/>
</dbReference>
<dbReference type="InterPro" id="IPR013766">
    <property type="entry name" value="Thioredoxin_domain"/>
</dbReference>
<sequence>MGKARKPVQIVILLLVVILGGYAIGTSLVRGDGKPKEGARAPSFELLGLDGQNHTLDEYKGKSVVLNFWGSWCTPCVKEMPALQAQWEKWQDKGVVVLGINVGEDQMTVENFVKQVGIDFPIVMDPGRNAVRSYGISPMPTTFFINPKGRIDSIHIGQLDLTTLDDVIGKLVKP</sequence>
<gene>
    <name evidence="7" type="ORF">PWYN_25260</name>
</gene>
<dbReference type="AlphaFoldDB" id="A0A098M5N4"/>
<dbReference type="EMBL" id="JQCR01000003">
    <property type="protein sequence ID" value="KGE17865.1"/>
    <property type="molecule type" value="Genomic_DNA"/>
</dbReference>
<evidence type="ECO:0000256" key="3">
    <source>
        <dbReference type="ARBA" id="ARBA00022968"/>
    </source>
</evidence>
<dbReference type="GO" id="GO:0017004">
    <property type="term" value="P:cytochrome complex assembly"/>
    <property type="evidence" value="ECO:0007669"/>
    <property type="project" value="UniProtKB-KW"/>
</dbReference>
<reference evidence="7 8" key="2">
    <citation type="submission" date="2014-10" db="EMBL/GenBank/DDBJ databases">
        <title>Comparative genomics of the Paenibacillus odorifer group.</title>
        <authorList>
            <person name="Tsai Y.-C."/>
            <person name="Martin N."/>
            <person name="Korlach J."/>
            <person name="Wiedmann M."/>
        </authorList>
    </citation>
    <scope>NUCLEOTIDE SEQUENCE [LARGE SCALE GENOMIC DNA]</scope>
    <source>
        <strain evidence="7 8">DSM 18334</strain>
    </source>
</reference>
<keyword evidence="2" id="KW-0201">Cytochrome c-type biogenesis</keyword>
<dbReference type="RefSeq" id="WP_036657289.1">
    <property type="nucleotide sequence ID" value="NZ_JQCR01000003.1"/>
</dbReference>
<dbReference type="GO" id="GO:0016491">
    <property type="term" value="F:oxidoreductase activity"/>
    <property type="evidence" value="ECO:0007669"/>
    <property type="project" value="InterPro"/>
</dbReference>
<dbReference type="GO" id="GO:0030313">
    <property type="term" value="C:cell envelope"/>
    <property type="evidence" value="ECO:0007669"/>
    <property type="project" value="UniProtKB-SubCell"/>
</dbReference>
<dbReference type="SUPFAM" id="SSF52833">
    <property type="entry name" value="Thioredoxin-like"/>
    <property type="match status" value="1"/>
</dbReference>
<keyword evidence="3" id="KW-0735">Signal-anchor</keyword>
<dbReference type="InterPro" id="IPR036249">
    <property type="entry name" value="Thioredoxin-like_sf"/>
</dbReference>
<dbReference type="PROSITE" id="PS00194">
    <property type="entry name" value="THIOREDOXIN_1"/>
    <property type="match status" value="1"/>
</dbReference>
<dbReference type="Proteomes" id="UP000029734">
    <property type="component" value="Unassembled WGS sequence"/>
</dbReference>
<comment type="subcellular location">
    <subcellularLocation>
        <location evidence="1">Cell envelope</location>
    </subcellularLocation>
</comment>
<name>A0A098M5N4_9BACL</name>
<proteinExistence type="predicted"/>
<dbReference type="InterPro" id="IPR050553">
    <property type="entry name" value="Thioredoxin_ResA/DsbE_sf"/>
</dbReference>
<dbReference type="GO" id="GO:0016209">
    <property type="term" value="F:antioxidant activity"/>
    <property type="evidence" value="ECO:0007669"/>
    <property type="project" value="InterPro"/>
</dbReference>
<organism evidence="7 8">
    <name type="scientific">Paenibacillus wynnii</name>
    <dbReference type="NCBI Taxonomy" id="268407"/>
    <lineage>
        <taxon>Bacteria</taxon>
        <taxon>Bacillati</taxon>
        <taxon>Bacillota</taxon>
        <taxon>Bacilli</taxon>
        <taxon>Bacillales</taxon>
        <taxon>Paenibacillaceae</taxon>
        <taxon>Paenibacillus</taxon>
    </lineage>
</organism>
<dbReference type="STRING" id="268407.PWYN_25260"/>
<evidence type="ECO:0000313" key="7">
    <source>
        <dbReference type="EMBL" id="KGE17865.1"/>
    </source>
</evidence>
<evidence type="ECO:0000256" key="2">
    <source>
        <dbReference type="ARBA" id="ARBA00022748"/>
    </source>
</evidence>
<evidence type="ECO:0000256" key="4">
    <source>
        <dbReference type="ARBA" id="ARBA00023157"/>
    </source>
</evidence>
<evidence type="ECO:0000256" key="1">
    <source>
        <dbReference type="ARBA" id="ARBA00004196"/>
    </source>
</evidence>
<dbReference type="Pfam" id="PF00578">
    <property type="entry name" value="AhpC-TSA"/>
    <property type="match status" value="1"/>
</dbReference>
<dbReference type="InterPro" id="IPR017937">
    <property type="entry name" value="Thioredoxin_CS"/>
</dbReference>
<keyword evidence="8" id="KW-1185">Reference proteome</keyword>
<dbReference type="eggNOG" id="COG0526">
    <property type="taxonomic scope" value="Bacteria"/>
</dbReference>
<evidence type="ECO:0000256" key="5">
    <source>
        <dbReference type="ARBA" id="ARBA00023284"/>
    </source>
</evidence>
<keyword evidence="5" id="KW-0676">Redox-active center</keyword>
<accession>A0A098M5N4</accession>
<dbReference type="CDD" id="cd02966">
    <property type="entry name" value="TlpA_like_family"/>
    <property type="match status" value="1"/>
</dbReference>
<feature type="domain" description="Thioredoxin" evidence="6">
    <location>
        <begin position="35"/>
        <end position="173"/>
    </location>
</feature>
<keyword evidence="4" id="KW-1015">Disulfide bond</keyword>
<evidence type="ECO:0000313" key="8">
    <source>
        <dbReference type="Proteomes" id="UP000029734"/>
    </source>
</evidence>